<dbReference type="InterPro" id="IPR001841">
    <property type="entry name" value="Znf_RING"/>
</dbReference>
<dbReference type="KEGG" id="char:105906224"/>
<feature type="signal peptide" evidence="11">
    <location>
        <begin position="1"/>
        <end position="23"/>
    </location>
</feature>
<dbReference type="SMART" id="SM00184">
    <property type="entry name" value="RING"/>
    <property type="match status" value="1"/>
</dbReference>
<evidence type="ECO:0000256" key="9">
    <source>
        <dbReference type="SAM" id="MobiDB-lite"/>
    </source>
</evidence>
<dbReference type="Gene3D" id="3.50.30.30">
    <property type="match status" value="1"/>
</dbReference>
<evidence type="ECO:0000256" key="5">
    <source>
        <dbReference type="ARBA" id="ARBA00022833"/>
    </source>
</evidence>
<evidence type="ECO:0000256" key="4">
    <source>
        <dbReference type="ARBA" id="ARBA00022771"/>
    </source>
</evidence>
<sequence>MSWSGRLFFAWVCLVAWVAECSGLSVLYWSAYVSVTRGNLTTGPGEYGLYGRYSPLDRESGLVVLPNEDPLGCNHTTYNITQTPWIALIRRGNCYFQDKIDIAKRHNASAVVIYNIDGTGSEISNMELTGTIDIVAVMIGNIFGKNITSLVQAGEEVFITINPHGFWSTPIWIYIMSFSFFAVTAVTLAYFTILTVKRIHHYMTLRREQRLLKSVAQRAIKKLQVRTLRKGDEEVGSDNHTCAVCIEGYKHGEVVLVLTCSHFFHKSCIEPWLLEHRTCPMCKCNILGVKTVDEEVSSGATSSPLDVRFYPESGPGALFDTLDEVSLADPEENSPPAPETRQALSLDGPKPWPHQDKDQFHDNPAFEGDTNHMDLK</sequence>
<keyword evidence="2 10" id="KW-0812">Transmembrane</keyword>
<evidence type="ECO:0000256" key="3">
    <source>
        <dbReference type="ARBA" id="ARBA00022723"/>
    </source>
</evidence>
<dbReference type="InterPro" id="IPR003137">
    <property type="entry name" value="PA_domain"/>
</dbReference>
<dbReference type="CTD" id="100536511"/>
<evidence type="ECO:0000256" key="7">
    <source>
        <dbReference type="ARBA" id="ARBA00023136"/>
    </source>
</evidence>
<keyword evidence="11" id="KW-0732">Signal</keyword>
<dbReference type="CDD" id="cd16802">
    <property type="entry name" value="RING-H2_RNF128-like"/>
    <property type="match status" value="1"/>
</dbReference>
<gene>
    <name evidence="14" type="primary">LOC105906224</name>
</gene>
<evidence type="ECO:0000256" key="1">
    <source>
        <dbReference type="ARBA" id="ARBA00004370"/>
    </source>
</evidence>
<evidence type="ECO:0000313" key="14">
    <source>
        <dbReference type="RefSeq" id="XP_031413717.1"/>
    </source>
</evidence>
<dbReference type="Gene3D" id="3.30.40.10">
    <property type="entry name" value="Zinc/RING finger domain, C3HC4 (zinc finger)"/>
    <property type="match status" value="1"/>
</dbReference>
<dbReference type="AlphaFoldDB" id="A0A6P8ESB4"/>
<dbReference type="RefSeq" id="XP_031413717.1">
    <property type="nucleotide sequence ID" value="XM_031557857.2"/>
</dbReference>
<name>A0A6P8ESB4_CLUHA</name>
<evidence type="ECO:0000256" key="8">
    <source>
        <dbReference type="PROSITE-ProRule" id="PRU00175"/>
    </source>
</evidence>
<evidence type="ECO:0000313" key="13">
    <source>
        <dbReference type="Proteomes" id="UP000515152"/>
    </source>
</evidence>
<accession>A0A6P8ESB4</accession>
<protein>
    <submittedName>
        <fullName evidence="14">RING finger protein 148</fullName>
    </submittedName>
</protein>
<dbReference type="Pfam" id="PF02225">
    <property type="entry name" value="PA"/>
    <property type="match status" value="1"/>
</dbReference>
<dbReference type="GO" id="GO:0008270">
    <property type="term" value="F:zinc ion binding"/>
    <property type="evidence" value="ECO:0007669"/>
    <property type="project" value="UniProtKB-KW"/>
</dbReference>
<proteinExistence type="predicted"/>
<dbReference type="GeneID" id="105906224"/>
<feature type="region of interest" description="Disordered" evidence="9">
    <location>
        <begin position="328"/>
        <end position="376"/>
    </location>
</feature>
<feature type="transmembrane region" description="Helical" evidence="10">
    <location>
        <begin position="171"/>
        <end position="196"/>
    </location>
</feature>
<reference evidence="14" key="1">
    <citation type="submission" date="2025-08" db="UniProtKB">
        <authorList>
            <consortium name="RefSeq"/>
        </authorList>
    </citation>
    <scope>IDENTIFICATION</scope>
</reference>
<dbReference type="FunFam" id="3.30.40.10:FF:000009">
    <property type="entry name" value="E3 ubiquitin-protein ligase RNF130"/>
    <property type="match status" value="1"/>
</dbReference>
<dbReference type="SUPFAM" id="SSF52025">
    <property type="entry name" value="PA domain"/>
    <property type="match status" value="1"/>
</dbReference>
<dbReference type="Proteomes" id="UP000515152">
    <property type="component" value="Chromosome 20"/>
</dbReference>
<evidence type="ECO:0000256" key="6">
    <source>
        <dbReference type="ARBA" id="ARBA00022989"/>
    </source>
</evidence>
<comment type="subcellular location">
    <subcellularLocation>
        <location evidence="1">Membrane</location>
    </subcellularLocation>
</comment>
<evidence type="ECO:0000256" key="10">
    <source>
        <dbReference type="SAM" id="Phobius"/>
    </source>
</evidence>
<feature type="chain" id="PRO_5028445333" evidence="11">
    <location>
        <begin position="24"/>
        <end position="376"/>
    </location>
</feature>
<dbReference type="InterPro" id="IPR051073">
    <property type="entry name" value="ZNRF3_Arkadia_E3_ligases"/>
</dbReference>
<dbReference type="GO" id="GO:0016020">
    <property type="term" value="C:membrane"/>
    <property type="evidence" value="ECO:0007669"/>
    <property type="project" value="UniProtKB-SubCell"/>
</dbReference>
<organism evidence="13 14">
    <name type="scientific">Clupea harengus</name>
    <name type="common">Atlantic herring</name>
    <dbReference type="NCBI Taxonomy" id="7950"/>
    <lineage>
        <taxon>Eukaryota</taxon>
        <taxon>Metazoa</taxon>
        <taxon>Chordata</taxon>
        <taxon>Craniata</taxon>
        <taxon>Vertebrata</taxon>
        <taxon>Euteleostomi</taxon>
        <taxon>Actinopterygii</taxon>
        <taxon>Neopterygii</taxon>
        <taxon>Teleostei</taxon>
        <taxon>Clupei</taxon>
        <taxon>Clupeiformes</taxon>
        <taxon>Clupeoidei</taxon>
        <taxon>Clupeidae</taxon>
        <taxon>Clupea</taxon>
    </lineage>
</organism>
<keyword evidence="13" id="KW-1185">Reference proteome</keyword>
<dbReference type="Pfam" id="PF13639">
    <property type="entry name" value="zf-RING_2"/>
    <property type="match status" value="1"/>
</dbReference>
<dbReference type="InterPro" id="IPR013083">
    <property type="entry name" value="Znf_RING/FYVE/PHD"/>
</dbReference>
<keyword evidence="3" id="KW-0479">Metal-binding</keyword>
<evidence type="ECO:0000256" key="2">
    <source>
        <dbReference type="ARBA" id="ARBA00022692"/>
    </source>
</evidence>
<keyword evidence="7 10" id="KW-0472">Membrane</keyword>
<evidence type="ECO:0000259" key="12">
    <source>
        <dbReference type="PROSITE" id="PS50089"/>
    </source>
</evidence>
<dbReference type="SUPFAM" id="SSF57850">
    <property type="entry name" value="RING/U-box"/>
    <property type="match status" value="1"/>
</dbReference>
<keyword evidence="5" id="KW-0862">Zinc</keyword>
<feature type="domain" description="RING-type" evidence="12">
    <location>
        <begin position="242"/>
        <end position="283"/>
    </location>
</feature>
<dbReference type="InterPro" id="IPR046450">
    <property type="entry name" value="PA_dom_sf"/>
</dbReference>
<dbReference type="OrthoDB" id="5357315at2759"/>
<dbReference type="PANTHER" id="PTHR16200">
    <property type="entry name" value="RING ZINC FINGER"/>
    <property type="match status" value="1"/>
</dbReference>
<dbReference type="CDD" id="cd02122">
    <property type="entry name" value="PA_GRAIL_like"/>
    <property type="match status" value="1"/>
</dbReference>
<evidence type="ECO:0000256" key="11">
    <source>
        <dbReference type="SAM" id="SignalP"/>
    </source>
</evidence>
<keyword evidence="6 10" id="KW-1133">Transmembrane helix</keyword>
<keyword evidence="4 8" id="KW-0863">Zinc-finger</keyword>
<dbReference type="PROSITE" id="PS50089">
    <property type="entry name" value="ZF_RING_2"/>
    <property type="match status" value="1"/>
</dbReference>